<keyword evidence="6 9" id="KW-0093">Biotin biosynthesis</keyword>
<feature type="binding site" evidence="9">
    <location>
        <position position="94"/>
    </location>
    <ligand>
        <name>substrate</name>
    </ligand>
</feature>
<evidence type="ECO:0000313" key="11">
    <source>
        <dbReference type="Proteomes" id="UP000077786"/>
    </source>
</evidence>
<feature type="binding site" evidence="9">
    <location>
        <position position="344"/>
    </location>
    <ligand>
        <name>substrate</name>
    </ligand>
</feature>
<accession>A0A1B6VJD8</accession>
<dbReference type="AlphaFoldDB" id="A0A1B6VJD8"/>
<comment type="cofactor">
    <cofactor evidence="1 9">
        <name>pyridoxal 5'-phosphate</name>
        <dbReference type="ChEBI" id="CHEBI:597326"/>
    </cofactor>
</comment>
<comment type="function">
    <text evidence="9">Catalyzes the transfer of the alpha-amino group from S-adenosyl-L-methionine (SAM) to 7-keto-8-aminopelargonic acid (KAPA) to form 7,8-diaminopelargonic acid (DAPA). It is the only aminotransferase known to utilize SAM as an amino donor.</text>
</comment>
<feature type="binding site" evidence="9">
    <location>
        <position position="281"/>
    </location>
    <ligand>
        <name>pyridoxal 5'-phosphate</name>
        <dbReference type="ChEBI" id="CHEBI:597326"/>
    </ligand>
</feature>
<dbReference type="NCBIfam" id="NF004624">
    <property type="entry name" value="PRK05964.1"/>
    <property type="match status" value="1"/>
</dbReference>
<sequence length="462" mass="50203">MPDRFPLERDLFMITCDSIMTGGMDLPPAMRENAGMSCKSSSAGANRSAADLPHLWLPYTQMQTAPFPVEAIRTSGSRITLSDGRELVDGVAAWWTACHGYSHPHILQALVRQASDMPHVMFGGMVHEPARRLAARLAELLPGDLERTFFTDSGSVAMEVAVKMAVQYHINRGTHGRTKMLSFRGGYHGDTLGMMSICDPEEGMHSLFAGVLPRQILADLPVDDDSTARLEALLDAEGHTVAAIVTEPLVQGAGGMLFHSPDVLQRLRSMCDRYGILLILDEIFTGFGRTGTMFACEQAEIVPDIIALSKALTGGTMALAATVARRGVFEAFLSTEAGKALMHGPTFMANPLACAVANASLDLFEQEPRLEQVARISAQLQRELEPCRGLPGVKDVRVLGAIGVVELENIADPDVLRRAFVNQGTWIRPFRNIVYLTPAFTISDEDLSLLTASIVTVLRNNT</sequence>
<evidence type="ECO:0000256" key="7">
    <source>
        <dbReference type="ARBA" id="ARBA00022898"/>
    </source>
</evidence>
<dbReference type="NCBIfam" id="TIGR00508">
    <property type="entry name" value="bioA"/>
    <property type="match status" value="1"/>
</dbReference>
<dbReference type="GO" id="GO:0030170">
    <property type="term" value="F:pyridoxal phosphate binding"/>
    <property type="evidence" value="ECO:0007669"/>
    <property type="project" value="UniProtKB-UniRule"/>
</dbReference>
<dbReference type="Pfam" id="PF00202">
    <property type="entry name" value="Aminotran_3"/>
    <property type="match status" value="1"/>
</dbReference>
<dbReference type="PANTHER" id="PTHR42684:SF17">
    <property type="entry name" value="ADENOSYLMETHIONINE-8-AMINO-7-OXONONANOATE AMINOTRANSFERASE"/>
    <property type="match status" value="1"/>
</dbReference>
<comment type="similarity">
    <text evidence="9">Belongs to the class-III pyridoxal-phosphate-dependent aminotransferase family. BioA subfamily.</text>
</comment>
<evidence type="ECO:0000256" key="8">
    <source>
        <dbReference type="ARBA" id="ARBA00048449"/>
    </source>
</evidence>
<evidence type="ECO:0000256" key="6">
    <source>
        <dbReference type="ARBA" id="ARBA00022756"/>
    </source>
</evidence>
<dbReference type="UniPathway" id="UPA00078">
    <property type="reaction ID" value="UER00160"/>
</dbReference>
<organism evidence="10 11">
    <name type="scientific">Gluconobacter cerinus</name>
    <dbReference type="NCBI Taxonomy" id="38307"/>
    <lineage>
        <taxon>Bacteria</taxon>
        <taxon>Pseudomonadati</taxon>
        <taxon>Pseudomonadota</taxon>
        <taxon>Alphaproteobacteria</taxon>
        <taxon>Acetobacterales</taxon>
        <taxon>Acetobacteraceae</taxon>
        <taxon>Gluconobacter</taxon>
    </lineage>
</organism>
<dbReference type="PIRSF" id="PIRSF000521">
    <property type="entry name" value="Transaminase_4ab_Lys_Orn"/>
    <property type="match status" value="1"/>
</dbReference>
<protein>
    <recommendedName>
        <fullName evidence="9">Adenosylmethionine-8-amino-7-oxononanoate aminotransferase</fullName>
        <ecNumber evidence="9">2.6.1.62</ecNumber>
    </recommendedName>
    <alternativeName>
        <fullName evidence="9">7,8-diamino-pelargonic acid aminotransferase</fullName>
        <shortName evidence="9">DAPA AT</shortName>
        <shortName evidence="9">DAPA aminotransferase</shortName>
    </alternativeName>
    <alternativeName>
        <fullName evidence="9">7,8-diaminononanoate synthase</fullName>
        <shortName evidence="9">DANS</shortName>
    </alternativeName>
    <alternativeName>
        <fullName evidence="9">Diaminopelargonic acid synthase</fullName>
    </alternativeName>
</protein>
<keyword evidence="5 9" id="KW-0949">S-adenosyl-L-methionine</keyword>
<dbReference type="PANTHER" id="PTHR42684">
    <property type="entry name" value="ADENOSYLMETHIONINE-8-AMINO-7-OXONONANOATE AMINOTRANSFERASE"/>
    <property type="match status" value="1"/>
</dbReference>
<evidence type="ECO:0000256" key="2">
    <source>
        <dbReference type="ARBA" id="ARBA00005063"/>
    </source>
</evidence>
<dbReference type="InterPro" id="IPR015424">
    <property type="entry name" value="PyrdxlP-dep_Trfase"/>
</dbReference>
<dbReference type="SUPFAM" id="SSF53383">
    <property type="entry name" value="PLP-dependent transferases"/>
    <property type="match status" value="1"/>
</dbReference>
<dbReference type="Gene3D" id="3.40.640.10">
    <property type="entry name" value="Type I PLP-dependent aspartate aminotransferase-like (Major domain)"/>
    <property type="match status" value="1"/>
</dbReference>
<evidence type="ECO:0000256" key="9">
    <source>
        <dbReference type="HAMAP-Rule" id="MF_00834"/>
    </source>
</evidence>
<dbReference type="EMBL" id="LUTU01000008">
    <property type="protein sequence ID" value="OAJ67339.1"/>
    <property type="molecule type" value="Genomic_DNA"/>
</dbReference>
<dbReference type="GO" id="GO:0009102">
    <property type="term" value="P:biotin biosynthetic process"/>
    <property type="evidence" value="ECO:0007669"/>
    <property type="project" value="UniProtKB-UniRule"/>
</dbReference>
<feature type="binding site" evidence="9">
    <location>
        <position position="428"/>
    </location>
    <ligand>
        <name>substrate</name>
    </ligand>
</feature>
<feature type="binding site" evidence="9">
    <location>
        <begin position="345"/>
        <end position="346"/>
    </location>
    <ligand>
        <name>pyridoxal 5'-phosphate</name>
        <dbReference type="ChEBI" id="CHEBI:597326"/>
    </ligand>
</feature>
<dbReference type="InterPro" id="IPR015421">
    <property type="entry name" value="PyrdxlP-dep_Trfase_major"/>
</dbReference>
<dbReference type="Proteomes" id="UP000077786">
    <property type="component" value="Unassembled WGS sequence"/>
</dbReference>
<dbReference type="InterPro" id="IPR005815">
    <property type="entry name" value="BioA"/>
</dbReference>
<evidence type="ECO:0000256" key="3">
    <source>
        <dbReference type="ARBA" id="ARBA00022576"/>
    </source>
</evidence>
<keyword evidence="7 9" id="KW-0663">Pyridoxal phosphate</keyword>
<evidence type="ECO:0000256" key="5">
    <source>
        <dbReference type="ARBA" id="ARBA00022691"/>
    </source>
</evidence>
<comment type="pathway">
    <text evidence="2 9">Cofactor biosynthesis; biotin biosynthesis; 7,8-diaminononanoate from 8-amino-7-oxononanoate (SAM route): step 1/1.</text>
</comment>
<feature type="binding site" evidence="9">
    <location>
        <position position="187"/>
    </location>
    <ligand>
        <name>substrate</name>
    </ligand>
</feature>
<dbReference type="FunFam" id="3.40.640.10:FF:000004">
    <property type="entry name" value="Acetylornithine aminotransferase"/>
    <property type="match status" value="1"/>
</dbReference>
<dbReference type="InterPro" id="IPR015422">
    <property type="entry name" value="PyrdxlP-dep_Trfase_small"/>
</dbReference>
<dbReference type="GO" id="GO:0004015">
    <property type="term" value="F:adenosylmethionine-8-amino-7-oxononanoate transaminase activity"/>
    <property type="evidence" value="ECO:0007669"/>
    <property type="project" value="UniProtKB-UniRule"/>
</dbReference>
<evidence type="ECO:0000256" key="4">
    <source>
        <dbReference type="ARBA" id="ARBA00022679"/>
    </source>
</evidence>
<gene>
    <name evidence="9" type="primary">bioA</name>
    <name evidence="10" type="ORF">A0123_01938</name>
</gene>
<comment type="subcellular location">
    <subcellularLocation>
        <location evidence="9">Cytoplasm</location>
    </subcellularLocation>
</comment>
<dbReference type="EC" id="2.6.1.62" evidence="9"/>
<proteinExistence type="inferred from homology"/>
<dbReference type="HAMAP" id="MF_00834">
    <property type="entry name" value="BioA"/>
    <property type="match status" value="1"/>
</dbReference>
<dbReference type="Gene3D" id="3.90.1150.10">
    <property type="entry name" value="Aspartate Aminotransferase, domain 1"/>
    <property type="match status" value="1"/>
</dbReference>
<dbReference type="InterPro" id="IPR005814">
    <property type="entry name" value="Aminotrans_3"/>
</dbReference>
<keyword evidence="3 9" id="KW-0032">Aminotransferase</keyword>
<feature type="binding site" evidence="9">
    <location>
        <begin position="154"/>
        <end position="155"/>
    </location>
    <ligand>
        <name>pyridoxal 5'-phosphate</name>
        <dbReference type="ChEBI" id="CHEBI:597326"/>
    </ligand>
</feature>
<comment type="subunit">
    <text evidence="9">Homodimer.</text>
</comment>
<keyword evidence="4 9" id="KW-0808">Transferase</keyword>
<dbReference type="CDD" id="cd00610">
    <property type="entry name" value="OAT_like"/>
    <property type="match status" value="1"/>
</dbReference>
<dbReference type="InterPro" id="IPR049704">
    <property type="entry name" value="Aminotrans_3_PPA_site"/>
</dbReference>
<dbReference type="GO" id="GO:0005737">
    <property type="term" value="C:cytoplasm"/>
    <property type="evidence" value="ECO:0007669"/>
    <property type="project" value="UniProtKB-SubCell"/>
</dbReference>
<name>A0A1B6VJD8_9PROT</name>
<keyword evidence="9" id="KW-0963">Cytoplasm</keyword>
<dbReference type="PATRIC" id="fig|38307.3.peg.1996"/>
<dbReference type="PROSITE" id="PS00600">
    <property type="entry name" value="AA_TRANSFER_CLASS_3"/>
    <property type="match status" value="1"/>
</dbReference>
<feature type="binding site" evidence="9">
    <location>
        <position position="310"/>
    </location>
    <ligand>
        <name>substrate</name>
    </ligand>
</feature>
<comment type="caution">
    <text evidence="10">The sequence shown here is derived from an EMBL/GenBank/DDBJ whole genome shotgun (WGS) entry which is preliminary data.</text>
</comment>
<reference evidence="10 11" key="1">
    <citation type="submission" date="2016-03" db="EMBL/GenBank/DDBJ databases">
        <title>Draft genome sequence of Gluconobacter cerinus strain CECT 9110.</title>
        <authorList>
            <person name="Sainz F."/>
            <person name="Mas A."/>
            <person name="Torija M.J."/>
        </authorList>
    </citation>
    <scope>NUCLEOTIDE SEQUENCE [LARGE SCALE GENOMIC DNA]</scope>
    <source>
        <strain evidence="10 11">CECT 9110</strain>
    </source>
</reference>
<evidence type="ECO:0000313" key="10">
    <source>
        <dbReference type="EMBL" id="OAJ67339.1"/>
    </source>
</evidence>
<feature type="site" description="Participates in the substrate recognition with KAPA and in a stacking interaction with the adenine ring of SAM" evidence="9">
    <location>
        <position position="59"/>
    </location>
</feature>
<comment type="catalytic activity">
    <reaction evidence="8 9">
        <text>(8S)-8-amino-7-oxononanoate + S-adenosyl-L-methionine = S-adenosyl-4-methylsulfanyl-2-oxobutanoate + (7R,8S)-7,8-diammoniononanoate</text>
        <dbReference type="Rhea" id="RHEA:16861"/>
        <dbReference type="ChEBI" id="CHEBI:16490"/>
        <dbReference type="ChEBI" id="CHEBI:59789"/>
        <dbReference type="ChEBI" id="CHEBI:149468"/>
        <dbReference type="ChEBI" id="CHEBI:149469"/>
        <dbReference type="EC" id="2.6.1.62"/>
    </reaction>
</comment>
<feature type="modified residue" description="N6-(pyridoxal phosphate)lysine" evidence="9">
    <location>
        <position position="310"/>
    </location>
</feature>
<evidence type="ECO:0000256" key="1">
    <source>
        <dbReference type="ARBA" id="ARBA00001933"/>
    </source>
</evidence>